<dbReference type="InterPro" id="IPR006103">
    <property type="entry name" value="Glyco_hydro_2_cat"/>
</dbReference>
<dbReference type="Pfam" id="PF16355">
    <property type="entry name" value="DUF4982"/>
    <property type="match status" value="1"/>
</dbReference>
<evidence type="ECO:0000313" key="10">
    <source>
        <dbReference type="Proteomes" id="UP000199138"/>
    </source>
</evidence>
<dbReference type="PROSITE" id="PS00608">
    <property type="entry name" value="GLYCOSYL_HYDROL_F2_2"/>
    <property type="match status" value="1"/>
</dbReference>
<feature type="domain" description="Glycoside hydrolase family 2 immunoglobulin-like beta-sandwich" evidence="4">
    <location>
        <begin position="196"/>
        <end position="300"/>
    </location>
</feature>
<dbReference type="PANTHER" id="PTHR42732">
    <property type="entry name" value="BETA-GALACTOSIDASE"/>
    <property type="match status" value="1"/>
</dbReference>
<dbReference type="InterPro" id="IPR032311">
    <property type="entry name" value="DUF4982"/>
</dbReference>
<keyword evidence="2" id="KW-0378">Hydrolase</keyword>
<evidence type="ECO:0000259" key="7">
    <source>
        <dbReference type="Pfam" id="PF16355"/>
    </source>
</evidence>
<evidence type="ECO:0000259" key="6">
    <source>
        <dbReference type="Pfam" id="PF02837"/>
    </source>
</evidence>
<evidence type="ECO:0000256" key="1">
    <source>
        <dbReference type="ARBA" id="ARBA00007401"/>
    </source>
</evidence>
<dbReference type="RefSeq" id="WP_093025841.1">
    <property type="nucleotide sequence ID" value="NZ_FPBK01000012.1"/>
</dbReference>
<dbReference type="EMBL" id="FPBK01000012">
    <property type="protein sequence ID" value="SFU66589.1"/>
    <property type="molecule type" value="Genomic_DNA"/>
</dbReference>
<proteinExistence type="inferred from homology"/>
<dbReference type="AlphaFoldDB" id="A0A1I7I0U2"/>
<dbReference type="GO" id="GO:0004553">
    <property type="term" value="F:hydrolase activity, hydrolyzing O-glycosyl compounds"/>
    <property type="evidence" value="ECO:0007669"/>
    <property type="project" value="InterPro"/>
</dbReference>
<dbReference type="Gene3D" id="2.60.40.10">
    <property type="entry name" value="Immunoglobulins"/>
    <property type="match status" value="3"/>
</dbReference>
<dbReference type="InterPro" id="IPR036156">
    <property type="entry name" value="Beta-gal/glucu_dom_sf"/>
</dbReference>
<dbReference type="OrthoDB" id="9801077at2"/>
<dbReference type="InterPro" id="IPR048229">
    <property type="entry name" value="GalB-like"/>
</dbReference>
<dbReference type="SUPFAM" id="SSF49785">
    <property type="entry name" value="Galactose-binding domain-like"/>
    <property type="match status" value="1"/>
</dbReference>
<evidence type="ECO:0000259" key="8">
    <source>
        <dbReference type="Pfam" id="PF18565"/>
    </source>
</evidence>
<dbReference type="InterPro" id="IPR006104">
    <property type="entry name" value="Glyco_hydro_2_N"/>
</dbReference>
<dbReference type="Pfam" id="PF02836">
    <property type="entry name" value="Glyco_hydro_2_C"/>
    <property type="match status" value="1"/>
</dbReference>
<dbReference type="InterPro" id="IPR017853">
    <property type="entry name" value="GH"/>
</dbReference>
<dbReference type="PANTHER" id="PTHR42732:SF1">
    <property type="entry name" value="BETA-MANNOSIDASE"/>
    <property type="match status" value="1"/>
</dbReference>
<dbReference type="Pfam" id="PF02837">
    <property type="entry name" value="Glyco_hydro_2_N"/>
    <property type="match status" value="1"/>
</dbReference>
<dbReference type="Pfam" id="PF18565">
    <property type="entry name" value="Glyco_hydro2_C5"/>
    <property type="match status" value="1"/>
</dbReference>
<dbReference type="SUPFAM" id="SSF51445">
    <property type="entry name" value="(Trans)glycosidases"/>
    <property type="match status" value="1"/>
</dbReference>
<dbReference type="SUPFAM" id="SSF49303">
    <property type="entry name" value="beta-Galactosidase/glucuronidase domain"/>
    <property type="match status" value="1"/>
</dbReference>
<keyword evidence="3" id="KW-0326">Glycosidase</keyword>
<sequence length="826" mass="93284">MNSLKSLIKPITFLVIFISLSACNSGKEVKLLQERKVSFNNNWQFHLNDSTDNDTISNSTTWRNLNLPHDYSIEQPFDINSPTGFGGGALRGGLAWYKKTFTVDDSTKLTSIAFDGVYENSEVWINGNYLGKRPNGYSSFEYNLTPYLNYGDQKNEILVKVDNSNQPNSRWYSGSGIYRNVWLKTTNKIHVAHWGTFITTPMVNKESASVNLQVTIANNYPDKKDITTKTTIYKDNSEIVSFSEIKKSISGNEHLKISTEGTIENPSLWSPEHPEMYTAITEIYADGNLVDEYKTPFGIRNFTFDLEKGFILNGEQVKIKGVCLHHDLGPLGTAINTRALERQLQIMKDMGVNGIRTSHNPPAPELLDLCDSMGFIVMDEAYDMWEQKKTTYDYANFWEAWHKRDLEDLILRDRNHPSVFMWSIGNEIPEQWSERGAEIGRELSKIVKNLDTTRYVTAAMNPPVHVTDESVTVQFENTADKPNALAGSGALDIIGYNYAHQTYPKHQVNFPNTPFIATETTSGLQTRGYYEFPSDTTKIWPVRWDIKFTDGNDDNTVSAFDQVRTPWGSLHETTWKVIKKHDFLSGMFVWTGFDYIGEPTPYEWPSRSSYFGIVDLAGFPKNVYYMYQSEWTDKDVLYLLPHWNWEEGQTVDVWAYYNHADEVELFLNGKSMGVKSKKGDDLHVMWRFPFKAGTLKAVSRKDENIVKETEIKTADVPAKLELLADRTNIIADGSDLSFITVNITDKNGTIAPRANHKISFSVEGPGEIVGVASGDPTNHESFKGTSHKALNGKCLVIVQSTEKAGTIQLTASADGLATNTISITTK</sequence>
<feature type="domain" description="Glycoside hydrolase family 2" evidence="8">
    <location>
        <begin position="720"/>
        <end position="821"/>
    </location>
</feature>
<dbReference type="PROSITE" id="PS51257">
    <property type="entry name" value="PROKAR_LIPOPROTEIN"/>
    <property type="match status" value="1"/>
</dbReference>
<evidence type="ECO:0000256" key="3">
    <source>
        <dbReference type="ARBA" id="ARBA00023295"/>
    </source>
</evidence>
<feature type="domain" description="Glycoside hydrolase family 2 catalytic" evidence="5">
    <location>
        <begin position="308"/>
        <end position="466"/>
    </location>
</feature>
<evidence type="ECO:0000256" key="2">
    <source>
        <dbReference type="ARBA" id="ARBA00022801"/>
    </source>
</evidence>
<feature type="domain" description="DUF4982" evidence="7">
    <location>
        <begin position="648"/>
        <end position="706"/>
    </location>
</feature>
<name>A0A1I7I0U2_9FLAO</name>
<dbReference type="InterPro" id="IPR023232">
    <property type="entry name" value="Glyco_hydro_2_AS"/>
</dbReference>
<dbReference type="Proteomes" id="UP000199138">
    <property type="component" value="Unassembled WGS sequence"/>
</dbReference>
<comment type="similarity">
    <text evidence="1">Belongs to the glycosyl hydrolase 2 family.</text>
</comment>
<dbReference type="InterPro" id="IPR013783">
    <property type="entry name" value="Ig-like_fold"/>
</dbReference>
<dbReference type="Gene3D" id="3.20.20.80">
    <property type="entry name" value="Glycosidases"/>
    <property type="match status" value="1"/>
</dbReference>
<evidence type="ECO:0000259" key="4">
    <source>
        <dbReference type="Pfam" id="PF00703"/>
    </source>
</evidence>
<dbReference type="PRINTS" id="PR00132">
    <property type="entry name" value="GLHYDRLASE2"/>
</dbReference>
<dbReference type="InterPro" id="IPR006102">
    <property type="entry name" value="Ig-like_GH2"/>
</dbReference>
<gene>
    <name evidence="9" type="ORF">SAMN05216480_11246</name>
</gene>
<dbReference type="InterPro" id="IPR006101">
    <property type="entry name" value="Glyco_hydro_2"/>
</dbReference>
<feature type="domain" description="Glycosyl hydrolases family 2 sugar binding" evidence="6">
    <location>
        <begin position="51"/>
        <end position="185"/>
    </location>
</feature>
<dbReference type="STRING" id="1224947.SAMN05216480_11246"/>
<accession>A0A1I7I0U2</accession>
<dbReference type="InterPro" id="IPR040605">
    <property type="entry name" value="Glyco_hydro2_dom5"/>
</dbReference>
<dbReference type="InterPro" id="IPR008964">
    <property type="entry name" value="Invasin/intimin_cell_adhesion"/>
</dbReference>
<evidence type="ECO:0000259" key="5">
    <source>
        <dbReference type="Pfam" id="PF02836"/>
    </source>
</evidence>
<dbReference type="GO" id="GO:0005975">
    <property type="term" value="P:carbohydrate metabolic process"/>
    <property type="evidence" value="ECO:0007669"/>
    <property type="project" value="InterPro"/>
</dbReference>
<protein>
    <submittedName>
        <fullName evidence="9">Beta-galactosidase</fullName>
    </submittedName>
</protein>
<dbReference type="SUPFAM" id="SSF49373">
    <property type="entry name" value="Invasin/intimin cell-adhesion fragments"/>
    <property type="match status" value="1"/>
</dbReference>
<dbReference type="InterPro" id="IPR051913">
    <property type="entry name" value="GH2_Domain-Containing"/>
</dbReference>
<dbReference type="Gene3D" id="2.60.120.260">
    <property type="entry name" value="Galactose-binding domain-like"/>
    <property type="match status" value="1"/>
</dbReference>
<organism evidence="9 10">
    <name type="scientific">Pustulibacterium marinum</name>
    <dbReference type="NCBI Taxonomy" id="1224947"/>
    <lineage>
        <taxon>Bacteria</taxon>
        <taxon>Pseudomonadati</taxon>
        <taxon>Bacteroidota</taxon>
        <taxon>Flavobacteriia</taxon>
        <taxon>Flavobacteriales</taxon>
        <taxon>Flavobacteriaceae</taxon>
        <taxon>Pustulibacterium</taxon>
    </lineage>
</organism>
<reference evidence="9 10" key="1">
    <citation type="submission" date="2016-10" db="EMBL/GenBank/DDBJ databases">
        <authorList>
            <person name="de Groot N.N."/>
        </authorList>
    </citation>
    <scope>NUCLEOTIDE SEQUENCE [LARGE SCALE GENOMIC DNA]</scope>
    <source>
        <strain evidence="9 10">CGMCC 1.12333</strain>
    </source>
</reference>
<evidence type="ECO:0000313" key="9">
    <source>
        <dbReference type="EMBL" id="SFU66589.1"/>
    </source>
</evidence>
<dbReference type="InterPro" id="IPR008979">
    <property type="entry name" value="Galactose-bd-like_sf"/>
</dbReference>
<dbReference type="NCBIfam" id="NF041463">
    <property type="entry name" value="GalB"/>
    <property type="match status" value="1"/>
</dbReference>
<dbReference type="Pfam" id="PF00703">
    <property type="entry name" value="Glyco_hydro_2"/>
    <property type="match status" value="1"/>
</dbReference>
<keyword evidence="10" id="KW-1185">Reference proteome</keyword>